<protein>
    <submittedName>
        <fullName evidence="2">Uncharacterized protein</fullName>
    </submittedName>
</protein>
<evidence type="ECO:0000313" key="2">
    <source>
        <dbReference type="EMBL" id="VFK69601.1"/>
    </source>
</evidence>
<reference evidence="2" key="1">
    <citation type="submission" date="2019-02" db="EMBL/GenBank/DDBJ databases">
        <authorList>
            <person name="Gruber-Vodicka R. H."/>
            <person name="Seah K. B. B."/>
        </authorList>
    </citation>
    <scope>NUCLEOTIDE SEQUENCE</scope>
    <source>
        <strain evidence="2">BECK_BY19</strain>
        <strain evidence="1">BECK_BY8</strain>
    </source>
</reference>
<dbReference type="EMBL" id="CAADGD010000016">
    <property type="protein sequence ID" value="VFK69601.1"/>
    <property type="molecule type" value="Genomic_DNA"/>
</dbReference>
<name>A0A451AU70_9GAMM</name>
<sequence length="76" mass="8461">MIPFCSMILKIRHERRGIKGMAAIIAQMDQLYSIPEGALGGAVDYLARLRLRPMDHNIALVQGLLKLDPFVKLSGK</sequence>
<organism evidence="2">
    <name type="scientific">Candidatus Kentrum sp. UNK</name>
    <dbReference type="NCBI Taxonomy" id="2126344"/>
    <lineage>
        <taxon>Bacteria</taxon>
        <taxon>Pseudomonadati</taxon>
        <taxon>Pseudomonadota</taxon>
        <taxon>Gammaproteobacteria</taxon>
        <taxon>Candidatus Kentrum</taxon>
    </lineage>
</organism>
<dbReference type="EMBL" id="CAADFZ010000015">
    <property type="protein sequence ID" value="VFK61001.1"/>
    <property type="molecule type" value="Genomic_DNA"/>
</dbReference>
<evidence type="ECO:0000313" key="1">
    <source>
        <dbReference type="EMBL" id="VFK61001.1"/>
    </source>
</evidence>
<dbReference type="AlphaFoldDB" id="A0A451AU70"/>
<proteinExistence type="predicted"/>
<accession>A0A451AU70</accession>
<gene>
    <name evidence="1" type="ORF">BECKUNK1418G_GA0071005_10156</name>
    <name evidence="2" type="ORF">BECKUNK1418H_GA0071006_101632</name>
</gene>